<evidence type="ECO:0000256" key="1">
    <source>
        <dbReference type="ARBA" id="ARBA00007665"/>
    </source>
</evidence>
<feature type="domain" description="Impact N-terminal" evidence="2">
    <location>
        <begin position="17"/>
        <end position="119"/>
    </location>
</feature>
<evidence type="ECO:0000313" key="4">
    <source>
        <dbReference type="Proteomes" id="UP000002522"/>
    </source>
</evidence>
<dbReference type="InParanoid" id="Q8EVY1"/>
<dbReference type="SUPFAM" id="SSF54211">
    <property type="entry name" value="Ribosomal protein S5 domain 2-like"/>
    <property type="match status" value="1"/>
</dbReference>
<dbReference type="InterPro" id="IPR020568">
    <property type="entry name" value="Ribosomal_Su5_D2-typ_SF"/>
</dbReference>
<keyword evidence="4" id="KW-1185">Reference proteome</keyword>
<dbReference type="GO" id="GO:0006446">
    <property type="term" value="P:regulation of translational initiation"/>
    <property type="evidence" value="ECO:0007669"/>
    <property type="project" value="TreeGrafter"/>
</dbReference>
<dbReference type="InterPro" id="IPR001498">
    <property type="entry name" value="Impact_N"/>
</dbReference>
<name>Q8EVY1_MALP2</name>
<dbReference type="Pfam" id="PF01205">
    <property type="entry name" value="Impact_N"/>
    <property type="match status" value="1"/>
</dbReference>
<proteinExistence type="inferred from homology"/>
<dbReference type="HOGENOM" id="CLU_083552_1_0_14"/>
<sequence>MKKVLKNGSTSYFQINGSKFYGFGFYIEDENEVNSIVKKLWEEHKKAVHICYGLVCNQNNLLIERFDDDNEPKNLAGKKILLALQNNNFVNSLVVVVRYKTKSLLGSGLLSRSYYKVSELLLQESENYSEYTNTYKFEIDIKDQKELSNLLNLSKSNRLTILEQSESKATIRVEELNLEFVKQKLNLC</sequence>
<reference evidence="3 4" key="1">
    <citation type="journal article" date="2002" name="Nucleic Acids Res.">
        <title>The complete genomic sequence of Mycoplasma penetrans, an intracellular bacterial pathogen in humans.</title>
        <authorList>
            <person name="Sasaki Y."/>
            <person name="Ishikawa J."/>
            <person name="Yamashita A."/>
            <person name="Oshima K."/>
            <person name="Kenri T."/>
            <person name="Furuya K."/>
            <person name="Yoshino C."/>
            <person name="Horino A."/>
            <person name="Shiba T."/>
            <person name="Sasaki T."/>
            <person name="Hattori M."/>
        </authorList>
    </citation>
    <scope>NUCLEOTIDE SEQUENCE [LARGE SCALE GENOMIC DNA]</scope>
    <source>
        <strain evidence="3 4">HF-2</strain>
    </source>
</reference>
<evidence type="ECO:0000313" key="3">
    <source>
        <dbReference type="EMBL" id="BAC44218.1"/>
    </source>
</evidence>
<dbReference type="eggNOG" id="COG1739">
    <property type="taxonomic scope" value="Bacteria"/>
</dbReference>
<protein>
    <submittedName>
        <fullName evidence="3">Proline dipeptidase</fullName>
    </submittedName>
</protein>
<dbReference type="EMBL" id="BA000026">
    <property type="protein sequence ID" value="BAC44218.1"/>
    <property type="molecule type" value="Genomic_DNA"/>
</dbReference>
<dbReference type="RefSeq" id="WP_011077252.1">
    <property type="nucleotide sequence ID" value="NC_004432.1"/>
</dbReference>
<dbReference type="PANTHER" id="PTHR16301:SF20">
    <property type="entry name" value="IMPACT FAMILY MEMBER YIGZ"/>
    <property type="match status" value="1"/>
</dbReference>
<dbReference type="Proteomes" id="UP000002522">
    <property type="component" value="Chromosome"/>
</dbReference>
<dbReference type="AlphaFoldDB" id="Q8EVY1"/>
<dbReference type="GO" id="GO:0005737">
    <property type="term" value="C:cytoplasm"/>
    <property type="evidence" value="ECO:0007669"/>
    <property type="project" value="TreeGrafter"/>
</dbReference>
<dbReference type="PANTHER" id="PTHR16301">
    <property type="entry name" value="IMPACT-RELATED"/>
    <property type="match status" value="1"/>
</dbReference>
<evidence type="ECO:0000259" key="2">
    <source>
        <dbReference type="Pfam" id="PF01205"/>
    </source>
</evidence>
<organism evidence="3 4">
    <name type="scientific">Malacoplasma penetrans (strain HF-2)</name>
    <name type="common">Mycoplasma penetrans</name>
    <dbReference type="NCBI Taxonomy" id="272633"/>
    <lineage>
        <taxon>Bacteria</taxon>
        <taxon>Bacillati</taxon>
        <taxon>Mycoplasmatota</taxon>
        <taxon>Mycoplasmoidales</taxon>
        <taxon>Mycoplasmoidaceae</taxon>
        <taxon>Malacoplasma</taxon>
    </lineage>
</organism>
<dbReference type="KEGG" id="mpe:MYPE4280"/>
<dbReference type="STRING" id="272633.gene:10731544"/>
<dbReference type="InterPro" id="IPR023582">
    <property type="entry name" value="Impact"/>
</dbReference>
<dbReference type="FunCoup" id="Q8EVY1">
    <property type="interactions" value="22"/>
</dbReference>
<gene>
    <name evidence="3" type="ordered locus">MYPE4280</name>
</gene>
<accession>Q8EVY1</accession>
<comment type="similarity">
    <text evidence="1">Belongs to the IMPACT family.</text>
</comment>
<dbReference type="Gene3D" id="3.30.230.30">
    <property type="entry name" value="Impact, N-terminal domain"/>
    <property type="match status" value="1"/>
</dbReference>
<dbReference type="InterPro" id="IPR036956">
    <property type="entry name" value="Impact_N_sf"/>
</dbReference>